<comment type="subcellular location">
    <subcellularLocation>
        <location evidence="2">Endosome membrane</location>
        <topology evidence="2">Peripheral membrane protein</topology>
    </subcellularLocation>
    <subcellularLocation>
        <location evidence="1">Golgi apparatus</location>
        <location evidence="1">trans-Golgi network membrane</location>
        <topology evidence="1">Peripheral membrane protein</topology>
    </subcellularLocation>
</comment>
<dbReference type="Pfam" id="PF16854">
    <property type="entry name" value="VPS53_C"/>
    <property type="match status" value="1"/>
</dbReference>
<dbReference type="InterPro" id="IPR038260">
    <property type="entry name" value="Vps53_C_sf"/>
</dbReference>
<dbReference type="STRING" id="764103.G7E0W5"/>
<comment type="caution">
    <text evidence="9">The sequence shown here is derived from an EMBL/GenBank/DDBJ whole genome shotgun (WGS) entry which is preliminary data.</text>
</comment>
<keyword evidence="5" id="KW-0333">Golgi apparatus</keyword>
<protein>
    <submittedName>
        <fullName evidence="9">Uncharacterized protein</fullName>
    </submittedName>
</protein>
<dbReference type="FunCoup" id="G7E0W5">
    <property type="interactions" value="426"/>
</dbReference>
<dbReference type="PANTHER" id="PTHR12820:SF0">
    <property type="entry name" value="VACUOLAR PROTEIN SORTING-ASSOCIATED PROTEIN 53 HOMOLOG"/>
    <property type="match status" value="1"/>
</dbReference>
<gene>
    <name evidence="9" type="primary">Mo03142</name>
    <name evidence="9" type="ORF">E5Q_03142</name>
</gene>
<evidence type="ECO:0000259" key="8">
    <source>
        <dbReference type="Pfam" id="PF16854"/>
    </source>
</evidence>
<dbReference type="InterPro" id="IPR031745">
    <property type="entry name" value="Vps53_C"/>
</dbReference>
<feature type="domain" description="Vps53 C-terminal" evidence="8">
    <location>
        <begin position="639"/>
        <end position="720"/>
    </location>
</feature>
<dbReference type="Pfam" id="PF04100">
    <property type="entry name" value="Vps53_N"/>
    <property type="match status" value="1"/>
</dbReference>
<dbReference type="PANTHER" id="PTHR12820">
    <property type="entry name" value="VACUOLAR SORTING PROTEIN 53"/>
    <property type="match status" value="1"/>
</dbReference>
<evidence type="ECO:0000256" key="4">
    <source>
        <dbReference type="ARBA" id="ARBA00022753"/>
    </source>
</evidence>
<dbReference type="InParanoid" id="G7E0W5"/>
<sequence>MTVDPRWTLPASTAEALHAYAQQSLPNTASTSVDLEAILDELLPDESAIGQSQALSLKLQARIQAYRQEILERKAALQAQQSQGATIADIQQLVGELLTEVHHLRAGATESEVVVREITRDIKSLDLAKRNVVTTINTVQRFQSLKQAQQKLEELAQTQRYREISQTLQVIAELAVHFNAYKAVTIVSELQQNIRQQQNIVRERAAAELTKAFTQESRTPIRNNTILPDACLATDALGPDARKTLINWYCTHQLKDYRRIFKSNDEAGQLDNLPRRFAWFRRILRTYEDEHASVFPTSWTVGRCLTGCFGEVTRDDLRHVIEKTNSAKHLTVTVLLESLNATKDFEREMCRLFSVGQYSEVASSSTMALGSAPEPISAVFVPFLDVFVKAQDKTLAEMFGGFRSTSRASFGSATPHDANGDPATILPSATELVYFYRDTLERCAKLSNQGPLLSLCLIYRKWLKVYADEILAGSLSSRLSTSRRSGDTRTSSYEIQHACIILNTSAYCSETASQLEDRMKTCIDAGLKEKVTFEAEKDLFIGVISQSLNYIVRELDHAIEPPLSIMAKAPWSTSELVSSESAYTGSLNRAISETIDAAKSHIDSKKYVRSLCDRAIGIVLTKFMQNIIRCRPITHVGAEQLMLDLQSLKRCLLQLPQLSEEQPNASYARLVNKGVGRIDIILKVVMEKEHPPDAFVQNYLILIPCMSFSDFQKILDLKGVRRTDQNSLLDVFLAQTSSKTDLSDSSFLSSLDMDPEASPGPASAGIFGGLGITTSYSLSNSPLLSNPGKSVPSTTGGLRAGLGFSSLFG</sequence>
<dbReference type="eggNOG" id="KOG2180">
    <property type="taxonomic scope" value="Eukaryota"/>
</dbReference>
<keyword evidence="4" id="KW-0967">Endosome</keyword>
<dbReference type="AlphaFoldDB" id="G7E0W5"/>
<accession>G7E0W5</accession>
<dbReference type="Gene3D" id="1.10.357.110">
    <property type="entry name" value="Vacuolar protein sorting-associated protein 53, C-terminus"/>
    <property type="match status" value="1"/>
</dbReference>
<dbReference type="Proteomes" id="UP000009131">
    <property type="component" value="Unassembled WGS sequence"/>
</dbReference>
<feature type="domain" description="Vps53 N-terminal" evidence="7">
    <location>
        <begin position="38"/>
        <end position="404"/>
    </location>
</feature>
<evidence type="ECO:0000313" key="10">
    <source>
        <dbReference type="Proteomes" id="UP000009131"/>
    </source>
</evidence>
<dbReference type="OrthoDB" id="10261632at2759"/>
<keyword evidence="10" id="KW-1185">Reference proteome</keyword>
<evidence type="ECO:0000313" key="9">
    <source>
        <dbReference type="EMBL" id="GAA96475.1"/>
    </source>
</evidence>
<evidence type="ECO:0000256" key="2">
    <source>
        <dbReference type="ARBA" id="ARBA00004481"/>
    </source>
</evidence>
<dbReference type="InterPro" id="IPR007234">
    <property type="entry name" value="Vps53_N"/>
</dbReference>
<dbReference type="HOGENOM" id="CLU_007339_0_0_1"/>
<dbReference type="GO" id="GO:0042147">
    <property type="term" value="P:retrograde transport, endosome to Golgi"/>
    <property type="evidence" value="ECO:0007669"/>
    <property type="project" value="InterPro"/>
</dbReference>
<evidence type="ECO:0000256" key="1">
    <source>
        <dbReference type="ARBA" id="ARBA00004150"/>
    </source>
</evidence>
<keyword evidence="6" id="KW-0472">Membrane</keyword>
<evidence type="ECO:0000256" key="3">
    <source>
        <dbReference type="ARBA" id="ARBA00008628"/>
    </source>
</evidence>
<proteinExistence type="inferred from homology"/>
<dbReference type="InterPro" id="IPR039766">
    <property type="entry name" value="Vps53"/>
</dbReference>
<organism evidence="9 10">
    <name type="scientific">Mixia osmundae (strain CBS 9802 / IAM 14324 / JCM 22182 / KY 12970)</name>
    <dbReference type="NCBI Taxonomy" id="764103"/>
    <lineage>
        <taxon>Eukaryota</taxon>
        <taxon>Fungi</taxon>
        <taxon>Dikarya</taxon>
        <taxon>Basidiomycota</taxon>
        <taxon>Pucciniomycotina</taxon>
        <taxon>Mixiomycetes</taxon>
        <taxon>Mixiales</taxon>
        <taxon>Mixiaceae</taxon>
        <taxon>Mixia</taxon>
    </lineage>
</organism>
<comment type="similarity">
    <text evidence="3">Belongs to the VPS53 family.</text>
</comment>
<name>G7E0W5_MIXOS</name>
<dbReference type="GO" id="GO:0000938">
    <property type="term" value="C:GARP complex"/>
    <property type="evidence" value="ECO:0007669"/>
    <property type="project" value="InterPro"/>
</dbReference>
<dbReference type="GO" id="GO:0010008">
    <property type="term" value="C:endosome membrane"/>
    <property type="evidence" value="ECO:0007669"/>
    <property type="project" value="UniProtKB-SubCell"/>
</dbReference>
<reference evidence="9 10" key="1">
    <citation type="journal article" date="2011" name="J. Gen. Appl. Microbiol.">
        <title>Draft genome sequencing of the enigmatic basidiomycete Mixia osmundae.</title>
        <authorList>
            <person name="Nishida H."/>
            <person name="Nagatsuka Y."/>
            <person name="Sugiyama J."/>
        </authorList>
    </citation>
    <scope>NUCLEOTIDE SEQUENCE [LARGE SCALE GENOMIC DNA]</scope>
    <source>
        <strain evidence="10">CBS 9802 / IAM 14324 / JCM 22182 / KY 12970</strain>
    </source>
</reference>
<dbReference type="EMBL" id="BABT02000090">
    <property type="protein sequence ID" value="GAA96475.1"/>
    <property type="molecule type" value="Genomic_DNA"/>
</dbReference>
<evidence type="ECO:0000256" key="6">
    <source>
        <dbReference type="ARBA" id="ARBA00023136"/>
    </source>
</evidence>
<evidence type="ECO:0000259" key="7">
    <source>
        <dbReference type="Pfam" id="PF04100"/>
    </source>
</evidence>
<reference evidence="9 10" key="2">
    <citation type="journal article" date="2012" name="Open Biol.">
        <title>Characteristics of nucleosomes and linker DNA regions on the genome of the basidiomycete Mixia osmundae revealed by mono- and dinucleosome mapping.</title>
        <authorList>
            <person name="Nishida H."/>
            <person name="Kondo S."/>
            <person name="Matsumoto T."/>
            <person name="Suzuki Y."/>
            <person name="Yoshikawa H."/>
            <person name="Taylor T.D."/>
            <person name="Sugiyama J."/>
        </authorList>
    </citation>
    <scope>NUCLEOTIDE SEQUENCE [LARGE SCALE GENOMIC DNA]</scope>
    <source>
        <strain evidence="10">CBS 9802 / IAM 14324 / JCM 22182 / KY 12970</strain>
    </source>
</reference>
<dbReference type="GO" id="GO:0005829">
    <property type="term" value="C:cytosol"/>
    <property type="evidence" value="ECO:0007669"/>
    <property type="project" value="GOC"/>
</dbReference>
<evidence type="ECO:0000256" key="5">
    <source>
        <dbReference type="ARBA" id="ARBA00023034"/>
    </source>
</evidence>